<sequence length="423" mass="45736">MIGVTWTGFEVACLQDAMLLGTDEFGHRIGCSPRSVRLWLSQGPHARISPSSKRLLEEAYTKLDDAGKQRFEKALYQQTRDNNALLDSGVAQVLPARQRSEGLLSELDSLRMAVDQTLTRCSVTPARVELIGERVAERVRTYTTIPPSTALAAIAPDLLEVQAIAAERQPAAIQARLSEASAVLSLLTADALMKLGQIQRANYWYGTARLAADDSPNFELRAGVRAQHAMLPYYYGDLADTVTLARSAQELLPDIACDATALAAAAEARALARLGDDHGAEKAMAKAQTLTDGLDSAPSDEAFRFSSKRLLLYLSGTLTYMGRLARARRVQDEALRLYKSTPAVIIDPALIQLDAAVGYAMDRSAEEGCQLAVTVLDSLPPGHRTRLVIARATDVLEALPARRAELPAAGALRELVTAQSEAQ</sequence>
<proteinExistence type="predicted"/>
<reference evidence="1 2" key="1">
    <citation type="submission" date="2021-07" db="EMBL/GenBank/DDBJ databases">
        <title>Whole Genome Sequence of Nocardia Iowensis.</title>
        <authorList>
            <person name="Lamm A."/>
            <person name="Collins-Fairclough A.M."/>
            <person name="Bunk B."/>
            <person name="Sproer C."/>
        </authorList>
    </citation>
    <scope>NUCLEOTIDE SEQUENCE [LARGE SCALE GENOMIC DNA]</scope>
    <source>
        <strain evidence="1 2">NRRL 5646</strain>
    </source>
</reference>
<dbReference type="EMBL" id="CP078145">
    <property type="protein sequence ID" value="QXN88831.1"/>
    <property type="molecule type" value="Genomic_DNA"/>
</dbReference>
<dbReference type="RefSeq" id="WP_218469714.1">
    <property type="nucleotide sequence ID" value="NZ_BAABJN010000003.1"/>
</dbReference>
<dbReference type="Proteomes" id="UP000694257">
    <property type="component" value="Chromosome"/>
</dbReference>
<name>A0ABX8RN55_NOCIO</name>
<evidence type="ECO:0008006" key="3">
    <source>
        <dbReference type="Google" id="ProtNLM"/>
    </source>
</evidence>
<evidence type="ECO:0000313" key="1">
    <source>
        <dbReference type="EMBL" id="QXN88831.1"/>
    </source>
</evidence>
<protein>
    <recommendedName>
        <fullName evidence="3">Transcriptional regulator</fullName>
    </recommendedName>
</protein>
<organism evidence="1 2">
    <name type="scientific">Nocardia iowensis</name>
    <dbReference type="NCBI Taxonomy" id="204891"/>
    <lineage>
        <taxon>Bacteria</taxon>
        <taxon>Bacillati</taxon>
        <taxon>Actinomycetota</taxon>
        <taxon>Actinomycetes</taxon>
        <taxon>Mycobacteriales</taxon>
        <taxon>Nocardiaceae</taxon>
        <taxon>Nocardia</taxon>
    </lineage>
</organism>
<gene>
    <name evidence="1" type="ORF">KV110_24980</name>
</gene>
<evidence type="ECO:0000313" key="2">
    <source>
        <dbReference type="Proteomes" id="UP000694257"/>
    </source>
</evidence>
<keyword evidence="2" id="KW-1185">Reference proteome</keyword>
<accession>A0ABX8RN55</accession>